<sequence>MPDTSNVRPTEKARILGFALQWQHYGGGSNEDIYVNFGLSPRQYFMRLLRILRGPTELEIRVISELNELCASRLGTELSCHDDTGRPRAEE</sequence>
<organism evidence="1 2">
    <name type="scientific">Rhodococcus oxybenzonivorans</name>
    <dbReference type="NCBI Taxonomy" id="1990687"/>
    <lineage>
        <taxon>Bacteria</taxon>
        <taxon>Bacillati</taxon>
        <taxon>Actinomycetota</taxon>
        <taxon>Actinomycetes</taxon>
        <taxon>Mycobacteriales</taxon>
        <taxon>Nocardiaceae</taxon>
        <taxon>Rhodococcus</taxon>
    </lineage>
</organism>
<accession>A0AAE4V6L7</accession>
<evidence type="ECO:0000313" key="1">
    <source>
        <dbReference type="EMBL" id="MDV7269104.1"/>
    </source>
</evidence>
<gene>
    <name evidence="1" type="ORF">R4315_31810</name>
</gene>
<dbReference type="AlphaFoldDB" id="A0AAE4V6L7"/>
<evidence type="ECO:0000313" key="2">
    <source>
        <dbReference type="Proteomes" id="UP001185863"/>
    </source>
</evidence>
<dbReference type="Proteomes" id="UP001185863">
    <property type="component" value="Unassembled WGS sequence"/>
</dbReference>
<protein>
    <submittedName>
        <fullName evidence="1">DUF3263 domain-containing protein</fullName>
    </submittedName>
</protein>
<proteinExistence type="predicted"/>
<dbReference type="RefSeq" id="WP_213576437.1">
    <property type="nucleotide sequence ID" value="NZ_JAWLUP010000326.1"/>
</dbReference>
<name>A0AAE4V6L7_9NOCA</name>
<reference evidence="1" key="1">
    <citation type="submission" date="2023-10" db="EMBL/GenBank/DDBJ databases">
        <title>Development of a sustainable strategy for remediation of hydrocarbon-contaminated territories based on the waste exchange concept.</title>
        <authorList>
            <person name="Krivoruchko A."/>
        </authorList>
    </citation>
    <scope>NUCLEOTIDE SEQUENCE</scope>
    <source>
        <strain evidence="1">IEGM 68</strain>
    </source>
</reference>
<dbReference type="EMBL" id="JAWLUP010000326">
    <property type="protein sequence ID" value="MDV7269104.1"/>
    <property type="molecule type" value="Genomic_DNA"/>
</dbReference>
<comment type="caution">
    <text evidence="1">The sequence shown here is derived from an EMBL/GenBank/DDBJ whole genome shotgun (WGS) entry which is preliminary data.</text>
</comment>
<dbReference type="InterPro" id="IPR021678">
    <property type="entry name" value="DUF3263"/>
</dbReference>
<dbReference type="Pfam" id="PF11662">
    <property type="entry name" value="DUF3263"/>
    <property type="match status" value="1"/>
</dbReference>